<name>A0ABX6YNA0_9MICO</name>
<dbReference type="EMBL" id="CP061169">
    <property type="protein sequence ID" value="QPZ40281.1"/>
    <property type="molecule type" value="Genomic_DNA"/>
</dbReference>
<feature type="domain" description="CinA C-terminal" evidence="1">
    <location>
        <begin position="3"/>
        <end position="151"/>
    </location>
</feature>
<evidence type="ECO:0000259" key="1">
    <source>
        <dbReference type="Pfam" id="PF02464"/>
    </source>
</evidence>
<evidence type="ECO:0000313" key="3">
    <source>
        <dbReference type="Proteomes" id="UP000662814"/>
    </source>
</evidence>
<dbReference type="Gene3D" id="3.90.950.20">
    <property type="entry name" value="CinA-like"/>
    <property type="match status" value="1"/>
</dbReference>
<dbReference type="Pfam" id="PF02464">
    <property type="entry name" value="CinA"/>
    <property type="match status" value="1"/>
</dbReference>
<dbReference type="InterPro" id="IPR036653">
    <property type="entry name" value="CinA-like_C"/>
</dbReference>
<dbReference type="Proteomes" id="UP000662814">
    <property type="component" value="Chromosome"/>
</dbReference>
<evidence type="ECO:0000313" key="2">
    <source>
        <dbReference type="EMBL" id="QPZ40281.1"/>
    </source>
</evidence>
<proteinExistence type="predicted"/>
<reference evidence="2 3" key="1">
    <citation type="submission" date="2020-12" db="EMBL/GenBank/DDBJ databases">
        <title>Microbacterium sp. HY060.</title>
        <authorList>
            <person name="Zhou J."/>
        </authorList>
    </citation>
    <scope>NUCLEOTIDE SEQUENCE [LARGE SCALE GENOMIC DNA]</scope>
    <source>
        <strain evidence="2 3">HY60</strain>
    </source>
</reference>
<keyword evidence="3" id="KW-1185">Reference proteome</keyword>
<gene>
    <name evidence="2" type="ORF">HCR76_09700</name>
</gene>
<protein>
    <submittedName>
        <fullName evidence="2">Nicotinamide-nucleotide amidohydrolase family protein</fullName>
    </submittedName>
</protein>
<dbReference type="InterPro" id="IPR008136">
    <property type="entry name" value="CinA_C"/>
</dbReference>
<sequence length="161" mass="15901">MLIRTLTESGTTVGVAESLTGGALCAELIRPAGASAVVLGGIVAYATPLKARVLRVDAELLEAQGAVHSQVAAAMAAGVRDAVAIDGVRADIGVSTTGVAGPDADGGHPPGTVYIAVDSDHGNAVRALSLSGDRDGVRAASVAAAIDLVVEIVLHTGTSRE</sequence>
<accession>A0ABX6YNA0</accession>
<dbReference type="SUPFAM" id="SSF142433">
    <property type="entry name" value="CinA-like"/>
    <property type="match status" value="1"/>
</dbReference>
<dbReference type="NCBIfam" id="TIGR00199">
    <property type="entry name" value="PncC_domain"/>
    <property type="match status" value="1"/>
</dbReference>
<organism evidence="2 3">
    <name type="scientific">Paramicrobacterium chengjingii</name>
    <dbReference type="NCBI Taxonomy" id="2769067"/>
    <lineage>
        <taxon>Bacteria</taxon>
        <taxon>Bacillati</taxon>
        <taxon>Actinomycetota</taxon>
        <taxon>Actinomycetes</taxon>
        <taxon>Micrococcales</taxon>
        <taxon>Microbacteriaceae</taxon>
        <taxon>Paramicrobacterium</taxon>
    </lineage>
</organism>